<gene>
    <name evidence="2" type="ORF">CEJ86_23115</name>
</gene>
<evidence type="ECO:0000256" key="1">
    <source>
        <dbReference type="SAM" id="MobiDB-lite"/>
    </source>
</evidence>
<feature type="compositionally biased region" description="Basic and acidic residues" evidence="1">
    <location>
        <begin position="68"/>
        <end position="77"/>
    </location>
</feature>
<comment type="caution">
    <text evidence="2">The sequence shown here is derived from an EMBL/GenBank/DDBJ whole genome shotgun (WGS) entry which is preliminary data.</text>
</comment>
<evidence type="ECO:0000313" key="3">
    <source>
        <dbReference type="Proteomes" id="UP000231987"/>
    </source>
</evidence>
<reference evidence="2 3" key="1">
    <citation type="submission" date="2017-06" db="EMBL/GenBank/DDBJ databases">
        <title>Ensifer strains isolated from leguminous trees and herbs display diverse denitrification phenotypes with some acting as strong N2O sinks.</title>
        <authorList>
            <person name="Woliy K."/>
            <person name="Mania D."/>
            <person name="Bakken L.R."/>
            <person name="Frostegard A."/>
        </authorList>
    </citation>
    <scope>NUCLEOTIDE SEQUENCE [LARGE SCALE GENOMIC DNA]</scope>
    <source>
        <strain evidence="2 3">AC50a</strain>
    </source>
</reference>
<dbReference type="Gene3D" id="3.30.70.920">
    <property type="match status" value="1"/>
</dbReference>
<evidence type="ECO:0000313" key="2">
    <source>
        <dbReference type="EMBL" id="PJR12994.1"/>
    </source>
</evidence>
<feature type="compositionally biased region" description="Basic and acidic residues" evidence="1">
    <location>
        <begin position="37"/>
        <end position="53"/>
    </location>
</feature>
<dbReference type="Proteomes" id="UP000231987">
    <property type="component" value="Unassembled WGS sequence"/>
</dbReference>
<feature type="region of interest" description="Disordered" evidence="1">
    <location>
        <begin position="37"/>
        <end position="77"/>
    </location>
</feature>
<accession>A0A2J0YXW8</accession>
<dbReference type="AlphaFoldDB" id="A0A2J0YXW8"/>
<name>A0A2J0YXW8_RHIML</name>
<organism evidence="2 3">
    <name type="scientific">Rhizobium meliloti</name>
    <name type="common">Ensifer meliloti</name>
    <name type="synonym">Sinorhizobium meliloti</name>
    <dbReference type="NCBI Taxonomy" id="382"/>
    <lineage>
        <taxon>Bacteria</taxon>
        <taxon>Pseudomonadati</taxon>
        <taxon>Pseudomonadota</taxon>
        <taxon>Alphaproteobacteria</taxon>
        <taxon>Hyphomicrobiales</taxon>
        <taxon>Rhizobiaceae</taxon>
        <taxon>Sinorhizobium/Ensifer group</taxon>
        <taxon>Sinorhizobium</taxon>
    </lineage>
</organism>
<sequence>MSDPSATYHISSAVIVTMPHMRERVVARLAEMPNVEVHAHEGRGSQRRAREFRPPAPTHSAALLKPPGRGEQRIIEP</sequence>
<dbReference type="EMBL" id="NJGD01000012">
    <property type="protein sequence ID" value="PJR12994.1"/>
    <property type="molecule type" value="Genomic_DNA"/>
</dbReference>
<dbReference type="InterPro" id="IPR005623">
    <property type="entry name" value="Chaperone_NapD_NO3_reduct"/>
</dbReference>
<dbReference type="Pfam" id="PF03927">
    <property type="entry name" value="NapD"/>
    <property type="match status" value="1"/>
</dbReference>
<proteinExistence type="predicted"/>
<protein>
    <submittedName>
        <fullName evidence="2">Uncharacterized protein</fullName>
    </submittedName>
</protein>